<reference evidence="1" key="1">
    <citation type="submission" date="2021-01" db="EMBL/GenBank/DDBJ databases">
        <authorList>
            <person name="Corre E."/>
            <person name="Pelletier E."/>
            <person name="Niang G."/>
            <person name="Scheremetjew M."/>
            <person name="Finn R."/>
            <person name="Kale V."/>
            <person name="Holt S."/>
            <person name="Cochrane G."/>
            <person name="Meng A."/>
            <person name="Brown T."/>
            <person name="Cohen L."/>
        </authorList>
    </citation>
    <scope>NUCLEOTIDE SEQUENCE</scope>
    <source>
        <strain evidence="1">CCCM811</strain>
    </source>
</reference>
<name>A0A7S4DVZ9_9EUKA</name>
<sequence length="113" mass="12455">MPRTISDPSKIDVAEPRFIISTSSSAEPDHSGSPKTCVTLQIQESWGLTTFGIFGLTTRSQDPYPSYHVTNFESLICMLNKHGTPNQDPATINSKHHKLAQTENLHSKDTCIA</sequence>
<proteinExistence type="predicted"/>
<protein>
    <submittedName>
        <fullName evidence="1">Uncharacterized protein</fullName>
    </submittedName>
</protein>
<gene>
    <name evidence="1" type="ORF">LGLO00237_LOCUS25555</name>
</gene>
<dbReference type="AlphaFoldDB" id="A0A7S4DVZ9"/>
<organism evidence="1">
    <name type="scientific">Lotharella globosa</name>
    <dbReference type="NCBI Taxonomy" id="91324"/>
    <lineage>
        <taxon>Eukaryota</taxon>
        <taxon>Sar</taxon>
        <taxon>Rhizaria</taxon>
        <taxon>Cercozoa</taxon>
        <taxon>Chlorarachniophyceae</taxon>
        <taxon>Lotharella</taxon>
    </lineage>
</organism>
<accession>A0A7S4DVZ9</accession>
<dbReference type="EMBL" id="HBIV01035798">
    <property type="protein sequence ID" value="CAE0673820.1"/>
    <property type="molecule type" value="Transcribed_RNA"/>
</dbReference>
<evidence type="ECO:0000313" key="1">
    <source>
        <dbReference type="EMBL" id="CAE0673820.1"/>
    </source>
</evidence>